<dbReference type="Bgee" id="ENSMODG00000009351">
    <property type="expression patterns" value="Expressed in lung and 18 other cell types or tissues"/>
</dbReference>
<name>F7G0C0_MONDO</name>
<dbReference type="GO" id="GO:0005886">
    <property type="term" value="C:plasma membrane"/>
    <property type="evidence" value="ECO:0000318"/>
    <property type="project" value="GO_Central"/>
</dbReference>
<dbReference type="KEGG" id="mdo:100026400"/>
<evidence type="ECO:0000313" key="16">
    <source>
        <dbReference type="Proteomes" id="UP000002280"/>
    </source>
</evidence>
<keyword evidence="6" id="KW-0130">Cell adhesion</keyword>
<dbReference type="STRING" id="13616.ENSMODP00000011683"/>
<reference evidence="15" key="3">
    <citation type="submission" date="2025-09" db="UniProtKB">
        <authorList>
            <consortium name="Ensembl"/>
        </authorList>
    </citation>
    <scope>IDENTIFICATION</scope>
</reference>
<comment type="subcellular location">
    <subcellularLocation>
        <location evidence="1">Membrane</location>
        <topology evidence="1">Single-pass type I membrane protein</topology>
    </subcellularLocation>
</comment>
<keyword evidence="10" id="KW-0325">Glycoprotein</keyword>
<dbReference type="PANTHER" id="PTHR13771:SF3">
    <property type="entry name" value="INTERCELLULAR ADHESION MOLECULE 2"/>
    <property type="match status" value="1"/>
</dbReference>
<evidence type="ECO:0000256" key="12">
    <source>
        <dbReference type="SAM" id="Phobius"/>
    </source>
</evidence>
<dbReference type="InterPro" id="IPR047012">
    <property type="entry name" value="ICAM_VCAM"/>
</dbReference>
<reference evidence="15 16" key="1">
    <citation type="journal article" date="2007" name="Nature">
        <title>Genome of the marsupial Monodelphis domestica reveals innovation in non-coding sequences.</title>
        <authorList>
            <person name="Mikkelsen T.S."/>
            <person name="Wakefield M.J."/>
            <person name="Aken B."/>
            <person name="Amemiya C.T."/>
            <person name="Chang J.L."/>
            <person name="Duke S."/>
            <person name="Garber M."/>
            <person name="Gentles A.J."/>
            <person name="Goodstadt L."/>
            <person name="Heger A."/>
            <person name="Jurka J."/>
            <person name="Kamal M."/>
            <person name="Mauceli E."/>
            <person name="Searle S.M."/>
            <person name="Sharpe T."/>
            <person name="Baker M.L."/>
            <person name="Batzer M.A."/>
            <person name="Benos P.V."/>
            <person name="Belov K."/>
            <person name="Clamp M."/>
            <person name="Cook A."/>
            <person name="Cuff J."/>
            <person name="Das R."/>
            <person name="Davidow L."/>
            <person name="Deakin J.E."/>
            <person name="Fazzari M.J."/>
            <person name="Glass J.L."/>
            <person name="Grabherr M."/>
            <person name="Greally J.M."/>
            <person name="Gu W."/>
            <person name="Hore T.A."/>
            <person name="Huttley G.A."/>
            <person name="Kleber M."/>
            <person name="Jirtle R.L."/>
            <person name="Koina E."/>
            <person name="Lee J.T."/>
            <person name="Mahony S."/>
            <person name="Marra M.A."/>
            <person name="Miller R.D."/>
            <person name="Nicholls R.D."/>
            <person name="Oda M."/>
            <person name="Papenfuss A.T."/>
            <person name="Parra Z.E."/>
            <person name="Pollock D.D."/>
            <person name="Ray D.A."/>
            <person name="Schein J.E."/>
            <person name="Speed T.P."/>
            <person name="Thompson K."/>
            <person name="VandeBerg J.L."/>
            <person name="Wade C.M."/>
            <person name="Walker J.A."/>
            <person name="Waters P.D."/>
            <person name="Webber C."/>
            <person name="Weidman J.R."/>
            <person name="Xie X."/>
            <person name="Zody M.C."/>
            <person name="Baldwin J."/>
            <person name="Abdouelleil A."/>
            <person name="Abdulkadir J."/>
            <person name="Abebe A."/>
            <person name="Abera B."/>
            <person name="Abreu J."/>
            <person name="Acer S.C."/>
            <person name="Aftuck L."/>
            <person name="Alexander A."/>
            <person name="An P."/>
            <person name="Anderson E."/>
            <person name="Anderson S."/>
            <person name="Arachi H."/>
            <person name="Azer M."/>
            <person name="Bachantsang P."/>
            <person name="Barry A."/>
            <person name="Bayul T."/>
            <person name="Berlin A."/>
            <person name="Bessette D."/>
            <person name="Bloom T."/>
            <person name="Bloom T."/>
            <person name="Boguslavskiy L."/>
            <person name="Bonnet C."/>
            <person name="Boukhgalter B."/>
            <person name="Bourzgui I."/>
            <person name="Brown A."/>
            <person name="Cahill P."/>
            <person name="Channer S."/>
            <person name="Cheshatsang Y."/>
            <person name="Chuda L."/>
            <person name="Citroen M."/>
            <person name="Collymore A."/>
            <person name="Cooke P."/>
            <person name="Costello M."/>
            <person name="D'Aco K."/>
            <person name="Daza R."/>
            <person name="De Haan G."/>
            <person name="DeGray S."/>
            <person name="DeMaso C."/>
            <person name="Dhargay N."/>
            <person name="Dooley K."/>
            <person name="Dooley E."/>
            <person name="Doricent M."/>
            <person name="Dorje P."/>
            <person name="Dorjee K."/>
            <person name="Dupes A."/>
            <person name="Elong R."/>
            <person name="Falk J."/>
            <person name="Farina A."/>
            <person name="Faro S."/>
            <person name="Ferguson D."/>
            <person name="Fisher S."/>
            <person name="Foley C.D."/>
            <person name="Franke A."/>
            <person name="Friedrich D."/>
            <person name="Gadbois L."/>
            <person name="Gearin G."/>
            <person name="Gearin C.R."/>
            <person name="Giannoukos G."/>
            <person name="Goode T."/>
            <person name="Graham J."/>
            <person name="Grandbois E."/>
            <person name="Grewal S."/>
            <person name="Gyaltsen K."/>
            <person name="Hafez N."/>
            <person name="Hagos B."/>
            <person name="Hall J."/>
            <person name="Henson C."/>
            <person name="Hollinger A."/>
            <person name="Honan T."/>
            <person name="Huard M.D."/>
            <person name="Hughes L."/>
            <person name="Hurhula B."/>
            <person name="Husby M.E."/>
            <person name="Kamat A."/>
            <person name="Kanga B."/>
            <person name="Kashin S."/>
            <person name="Khazanovich D."/>
            <person name="Kisner P."/>
            <person name="Lance K."/>
            <person name="Lara M."/>
            <person name="Lee W."/>
            <person name="Lennon N."/>
            <person name="Letendre F."/>
            <person name="LeVine R."/>
            <person name="Lipovsky A."/>
            <person name="Liu X."/>
            <person name="Liu J."/>
            <person name="Liu S."/>
            <person name="Lokyitsang T."/>
            <person name="Lokyitsang Y."/>
            <person name="Lubonja R."/>
            <person name="Lui A."/>
            <person name="MacDonald P."/>
            <person name="Magnisalis V."/>
            <person name="Maru K."/>
            <person name="Matthews C."/>
            <person name="McCusker W."/>
            <person name="McDonough S."/>
            <person name="Mehta T."/>
            <person name="Meldrim J."/>
            <person name="Meneus L."/>
            <person name="Mihai O."/>
            <person name="Mihalev A."/>
            <person name="Mihova T."/>
            <person name="Mittelman R."/>
            <person name="Mlenga V."/>
            <person name="Montmayeur A."/>
            <person name="Mulrain L."/>
            <person name="Navidi A."/>
            <person name="Naylor J."/>
            <person name="Negash T."/>
            <person name="Nguyen T."/>
            <person name="Nguyen N."/>
            <person name="Nicol R."/>
            <person name="Norbu C."/>
            <person name="Norbu N."/>
            <person name="Novod N."/>
            <person name="O'Neill B."/>
            <person name="Osman S."/>
            <person name="Markiewicz E."/>
            <person name="Oyono O.L."/>
            <person name="Patti C."/>
            <person name="Phunkhang P."/>
            <person name="Pierre F."/>
            <person name="Priest M."/>
            <person name="Raghuraman S."/>
            <person name="Rege F."/>
            <person name="Reyes R."/>
            <person name="Rise C."/>
            <person name="Rogov P."/>
            <person name="Ross K."/>
            <person name="Ryan E."/>
            <person name="Settipalli S."/>
            <person name="Shea T."/>
            <person name="Sherpa N."/>
            <person name="Shi L."/>
            <person name="Shih D."/>
            <person name="Sparrow T."/>
            <person name="Spaulding J."/>
            <person name="Stalker J."/>
            <person name="Stange-Thomann N."/>
            <person name="Stavropoulos S."/>
            <person name="Stone C."/>
            <person name="Strader C."/>
            <person name="Tesfaye S."/>
            <person name="Thomson T."/>
            <person name="Thoulutsang Y."/>
            <person name="Thoulutsang D."/>
            <person name="Topham K."/>
            <person name="Topping I."/>
            <person name="Tsamla T."/>
            <person name="Vassiliev H."/>
            <person name="Vo A."/>
            <person name="Wangchuk T."/>
            <person name="Wangdi T."/>
            <person name="Weiand M."/>
            <person name="Wilkinson J."/>
            <person name="Wilson A."/>
            <person name="Yadav S."/>
            <person name="Young G."/>
            <person name="Yu Q."/>
            <person name="Zembek L."/>
            <person name="Zhong D."/>
            <person name="Zimmer A."/>
            <person name="Zwirko Z."/>
            <person name="Jaffe D.B."/>
            <person name="Alvarez P."/>
            <person name="Brockman W."/>
            <person name="Butler J."/>
            <person name="Chin C."/>
            <person name="Gnerre S."/>
            <person name="MacCallum I."/>
            <person name="Graves J.A."/>
            <person name="Ponting C.P."/>
            <person name="Breen M."/>
            <person name="Samollow P.B."/>
            <person name="Lander E.S."/>
            <person name="Lindblad-Toh K."/>
        </authorList>
    </citation>
    <scope>NUCLEOTIDE SEQUENCE [LARGE SCALE GENOMIC DNA]</scope>
</reference>
<dbReference type="GO" id="GO:0005178">
    <property type="term" value="F:integrin binding"/>
    <property type="evidence" value="ECO:0000318"/>
    <property type="project" value="GO_Central"/>
</dbReference>
<dbReference type="FunFam" id="2.60.40.10:FF:000194">
    <property type="entry name" value="Intercellular adhesion molecule 1"/>
    <property type="match status" value="1"/>
</dbReference>
<feature type="chain" id="PRO_5003359244" evidence="13">
    <location>
        <begin position="25"/>
        <end position="276"/>
    </location>
</feature>
<evidence type="ECO:0000256" key="5">
    <source>
        <dbReference type="ARBA" id="ARBA00022737"/>
    </source>
</evidence>
<keyword evidence="16" id="KW-1185">Reference proteome</keyword>
<dbReference type="SUPFAM" id="SSF48726">
    <property type="entry name" value="Immunoglobulin"/>
    <property type="match status" value="2"/>
</dbReference>
<evidence type="ECO:0000256" key="1">
    <source>
        <dbReference type="ARBA" id="ARBA00004479"/>
    </source>
</evidence>
<evidence type="ECO:0000313" key="15">
    <source>
        <dbReference type="Ensembl" id="ENSMODP00000011683.3"/>
    </source>
</evidence>
<feature type="transmembrane region" description="Helical" evidence="12">
    <location>
        <begin position="226"/>
        <end position="250"/>
    </location>
</feature>
<keyword evidence="11" id="KW-0393">Immunoglobulin domain</keyword>
<keyword evidence="3 12" id="KW-0812">Transmembrane</keyword>
<evidence type="ECO:0000256" key="9">
    <source>
        <dbReference type="ARBA" id="ARBA00023157"/>
    </source>
</evidence>
<dbReference type="InterPro" id="IPR036179">
    <property type="entry name" value="Ig-like_dom_sf"/>
</dbReference>
<keyword evidence="7 12" id="KW-1133">Transmembrane helix</keyword>
<feature type="signal peptide" evidence="13">
    <location>
        <begin position="1"/>
        <end position="24"/>
    </location>
</feature>
<dbReference type="AlphaFoldDB" id="F7G0C0"/>
<dbReference type="Proteomes" id="UP000002280">
    <property type="component" value="Chromosome 2"/>
</dbReference>
<dbReference type="GO" id="GO:0098609">
    <property type="term" value="P:cell-cell adhesion"/>
    <property type="evidence" value="ECO:0007669"/>
    <property type="project" value="InterPro"/>
</dbReference>
<evidence type="ECO:0000256" key="7">
    <source>
        <dbReference type="ARBA" id="ARBA00022989"/>
    </source>
</evidence>
<dbReference type="FunFam" id="2.60.40.10:FF:000338">
    <property type="entry name" value="intercellular adhesion molecule 5"/>
    <property type="match status" value="1"/>
</dbReference>
<evidence type="ECO:0000256" key="8">
    <source>
        <dbReference type="ARBA" id="ARBA00023136"/>
    </source>
</evidence>
<evidence type="ECO:0000256" key="3">
    <source>
        <dbReference type="ARBA" id="ARBA00022692"/>
    </source>
</evidence>
<dbReference type="GO" id="GO:0007155">
    <property type="term" value="P:cell adhesion"/>
    <property type="evidence" value="ECO:0000318"/>
    <property type="project" value="GO_Central"/>
</dbReference>
<comment type="similarity">
    <text evidence="2">Belongs to the immunoglobulin superfamily. ICAM family.</text>
</comment>
<evidence type="ECO:0000256" key="2">
    <source>
        <dbReference type="ARBA" id="ARBA00005925"/>
    </source>
</evidence>
<keyword evidence="8 12" id="KW-0472">Membrane</keyword>
<dbReference type="GeneID" id="100026400"/>
<dbReference type="InterPro" id="IPR003988">
    <property type="entry name" value="ICAM"/>
</dbReference>
<dbReference type="HOGENOM" id="CLU_088446_0_0_1"/>
<evidence type="ECO:0000256" key="13">
    <source>
        <dbReference type="SAM" id="SignalP"/>
    </source>
</evidence>
<keyword evidence="5" id="KW-0677">Repeat</keyword>
<keyword evidence="9" id="KW-1015">Disulfide bond</keyword>
<dbReference type="FunCoup" id="F7G0C0">
    <property type="interactions" value="128"/>
</dbReference>
<evidence type="ECO:0000256" key="10">
    <source>
        <dbReference type="ARBA" id="ARBA00023180"/>
    </source>
</evidence>
<dbReference type="InterPro" id="IPR013783">
    <property type="entry name" value="Ig-like_fold"/>
</dbReference>
<accession>F7G0C0</accession>
<organism evidence="15 16">
    <name type="scientific">Monodelphis domestica</name>
    <name type="common">Gray short-tailed opossum</name>
    <dbReference type="NCBI Taxonomy" id="13616"/>
    <lineage>
        <taxon>Eukaryota</taxon>
        <taxon>Metazoa</taxon>
        <taxon>Chordata</taxon>
        <taxon>Craniata</taxon>
        <taxon>Vertebrata</taxon>
        <taxon>Euteleostomi</taxon>
        <taxon>Mammalia</taxon>
        <taxon>Metatheria</taxon>
        <taxon>Didelphimorphia</taxon>
        <taxon>Didelphidae</taxon>
        <taxon>Monodelphis</taxon>
    </lineage>
</organism>
<dbReference type="InterPro" id="IPR003987">
    <property type="entry name" value="ICAM_VCAM_N"/>
</dbReference>
<dbReference type="Ensembl" id="ENSMODT00000011904.4">
    <property type="protein sequence ID" value="ENSMODP00000011683.3"/>
    <property type="gene ID" value="ENSMODG00000009351.4"/>
</dbReference>
<evidence type="ECO:0000259" key="14">
    <source>
        <dbReference type="Pfam" id="PF03921"/>
    </source>
</evidence>
<evidence type="ECO:0000256" key="6">
    <source>
        <dbReference type="ARBA" id="ARBA00022889"/>
    </source>
</evidence>
<dbReference type="GeneTree" id="ENSGT00940000161654"/>
<feature type="domain" description="Intercellular adhesion molecule N-terminal" evidence="14">
    <location>
        <begin position="26"/>
        <end position="116"/>
    </location>
</feature>
<protein>
    <submittedName>
        <fullName evidence="15">Intercellular adhesion molecule 2</fullName>
    </submittedName>
</protein>
<evidence type="ECO:0000256" key="4">
    <source>
        <dbReference type="ARBA" id="ARBA00022729"/>
    </source>
</evidence>
<evidence type="ECO:0000256" key="11">
    <source>
        <dbReference type="ARBA" id="ARBA00023319"/>
    </source>
</evidence>
<proteinExistence type="inferred from homology"/>
<dbReference type="Gene3D" id="2.60.40.10">
    <property type="entry name" value="Immunoglobulins"/>
    <property type="match status" value="2"/>
</dbReference>
<dbReference type="CTD" id="3384"/>
<dbReference type="PANTHER" id="PTHR13771">
    <property type="entry name" value="INTERCELLULAR ADHESION MOLECULE"/>
    <property type="match status" value="1"/>
</dbReference>
<dbReference type="PRINTS" id="PR01473">
    <property type="entry name" value="ICAM"/>
</dbReference>
<keyword evidence="4 13" id="KW-0732">Signal</keyword>
<dbReference type="OrthoDB" id="5843397at2759"/>
<dbReference type="eggNOG" id="ENOG502RZRA">
    <property type="taxonomic scope" value="Eukaryota"/>
</dbReference>
<dbReference type="InParanoid" id="F7G0C0"/>
<dbReference type="OMA" id="QVYEPVQ"/>
<dbReference type="PRINTS" id="PR01472">
    <property type="entry name" value="ICAMVCAM1"/>
</dbReference>
<dbReference type="InterPro" id="IPR013768">
    <property type="entry name" value="ICAM_N"/>
</dbReference>
<dbReference type="Pfam" id="PF03921">
    <property type="entry name" value="ICAM_N"/>
    <property type="match status" value="1"/>
</dbReference>
<sequence>MEMWLFSAWDLLAFLTLLSSTVAGEELFDVTVWPEWPTVEAGQALWINCSTNCTHPEKGGIETRNINKAVWKEETHWKAFYLADIAQDSHIICYFTCSGTQKKKSANITVYRPPEQVIFNLQPAWVIVGKNFTLTCHVPNVGPLENLTLTLLQGTEMLHRQTFKTVSKVLQDAWLVFNVTARKEDDKSNFSCYAELDLRPHSEHFFNASSALKMLEIFEPSQNNQMLITIIITTLLLLIFVVTVCLCFVYGQHWRKQRTGGYGVLAAWRIHRNRCV</sequence>
<reference evidence="15" key="2">
    <citation type="submission" date="2025-08" db="UniProtKB">
        <authorList>
            <consortium name="Ensembl"/>
        </authorList>
    </citation>
    <scope>IDENTIFICATION</scope>
</reference>